<dbReference type="RefSeq" id="WP_176863482.1">
    <property type="nucleotide sequence ID" value="NZ_JABXWT010000002.1"/>
</dbReference>
<keyword evidence="4" id="KW-0808">Transferase</keyword>
<proteinExistence type="predicted"/>
<feature type="domain" description="Glycosyltransferase 2-like" evidence="6">
    <location>
        <begin position="6"/>
        <end position="111"/>
    </location>
</feature>
<evidence type="ECO:0000256" key="2">
    <source>
        <dbReference type="ARBA" id="ARBA00022475"/>
    </source>
</evidence>
<evidence type="ECO:0000313" key="8">
    <source>
        <dbReference type="Proteomes" id="UP000630805"/>
    </source>
</evidence>
<name>A0ABX2PPT3_9RHOB</name>
<dbReference type="InterPro" id="IPR029044">
    <property type="entry name" value="Nucleotide-diphossugar_trans"/>
</dbReference>
<dbReference type="PANTHER" id="PTHR43646">
    <property type="entry name" value="GLYCOSYLTRANSFERASE"/>
    <property type="match status" value="1"/>
</dbReference>
<evidence type="ECO:0000256" key="4">
    <source>
        <dbReference type="ARBA" id="ARBA00022679"/>
    </source>
</evidence>
<dbReference type="NCBIfam" id="TIGR04283">
    <property type="entry name" value="glyco_like_mftF"/>
    <property type="match status" value="1"/>
</dbReference>
<dbReference type="InterPro" id="IPR026461">
    <property type="entry name" value="Trfase_2_rSAM/seldom_assoc"/>
</dbReference>
<evidence type="ECO:0000313" key="7">
    <source>
        <dbReference type="EMBL" id="NVO55760.1"/>
    </source>
</evidence>
<dbReference type="CDD" id="cd02522">
    <property type="entry name" value="GT_2_like_a"/>
    <property type="match status" value="1"/>
</dbReference>
<dbReference type="Pfam" id="PF00535">
    <property type="entry name" value="Glycos_transf_2"/>
    <property type="match status" value="1"/>
</dbReference>
<comment type="subcellular location">
    <subcellularLocation>
        <location evidence="1">Cell membrane</location>
    </subcellularLocation>
</comment>
<keyword evidence="8" id="KW-1185">Reference proteome</keyword>
<evidence type="ECO:0000256" key="1">
    <source>
        <dbReference type="ARBA" id="ARBA00004236"/>
    </source>
</evidence>
<dbReference type="PANTHER" id="PTHR43646:SF2">
    <property type="entry name" value="GLYCOSYLTRANSFERASE 2-LIKE DOMAIN-CONTAINING PROTEIN"/>
    <property type="match status" value="1"/>
</dbReference>
<keyword evidence="5" id="KW-0472">Membrane</keyword>
<dbReference type="InterPro" id="IPR001173">
    <property type="entry name" value="Glyco_trans_2-like"/>
</dbReference>
<keyword evidence="2" id="KW-1003">Cell membrane</keyword>
<dbReference type="EMBL" id="JABXWT010000002">
    <property type="protein sequence ID" value="NVO55760.1"/>
    <property type="molecule type" value="Genomic_DNA"/>
</dbReference>
<dbReference type="Proteomes" id="UP000630805">
    <property type="component" value="Unassembled WGS sequence"/>
</dbReference>
<dbReference type="Gene3D" id="3.90.550.10">
    <property type="entry name" value="Spore Coat Polysaccharide Biosynthesis Protein SpsA, Chain A"/>
    <property type="match status" value="1"/>
</dbReference>
<evidence type="ECO:0000259" key="6">
    <source>
        <dbReference type="Pfam" id="PF00535"/>
    </source>
</evidence>
<sequence>MPAPISIVIPTLNAAESLPACLQALMEGVHAGLIRELVISDGGSTDKTLEIAEEAGAEVVQGIPSRGGQLRRGCAQANGDWLLVLHADTVLDPGWSETVADHLRTGKPAVFRLAFRATGFAPRWVAGWANLRSRLFGLPYGDQGLLVMRQTYSTVGGYKDQPLMEDVALVRVLPRVTLLDVRAFTSAERYERSGWIRRGGRNLWTLLRYFLGADPAKLAQVYRR</sequence>
<gene>
    <name evidence="7" type="ORF">HW561_08160</name>
</gene>
<protein>
    <submittedName>
        <fullName evidence="7">TIGR04283 family arsenosugar biosynthesis glycosyltransferase</fullName>
    </submittedName>
</protein>
<evidence type="ECO:0000256" key="5">
    <source>
        <dbReference type="ARBA" id="ARBA00023136"/>
    </source>
</evidence>
<evidence type="ECO:0000256" key="3">
    <source>
        <dbReference type="ARBA" id="ARBA00022676"/>
    </source>
</evidence>
<comment type="caution">
    <text evidence="7">The sequence shown here is derived from an EMBL/GenBank/DDBJ whole genome shotgun (WGS) entry which is preliminary data.</text>
</comment>
<reference evidence="7 8" key="1">
    <citation type="submission" date="2020-06" db="EMBL/GenBank/DDBJ databases">
        <authorList>
            <person name="Cao W.R."/>
        </authorList>
    </citation>
    <scope>NUCLEOTIDE SEQUENCE [LARGE SCALE GENOMIC DNA]</scope>
    <source>
        <strain evidence="7 8">B1Z28</strain>
    </source>
</reference>
<dbReference type="SUPFAM" id="SSF53448">
    <property type="entry name" value="Nucleotide-diphospho-sugar transferases"/>
    <property type="match status" value="1"/>
</dbReference>
<organism evidence="7 8">
    <name type="scientific">Ruegeria haliotis</name>
    <dbReference type="NCBI Taxonomy" id="2747601"/>
    <lineage>
        <taxon>Bacteria</taxon>
        <taxon>Pseudomonadati</taxon>
        <taxon>Pseudomonadota</taxon>
        <taxon>Alphaproteobacteria</taxon>
        <taxon>Rhodobacterales</taxon>
        <taxon>Roseobacteraceae</taxon>
        <taxon>Ruegeria</taxon>
    </lineage>
</organism>
<keyword evidence="3" id="KW-0328">Glycosyltransferase</keyword>
<accession>A0ABX2PPT3</accession>